<dbReference type="OrthoDB" id="465212at2"/>
<feature type="transmembrane region" description="Helical" evidence="1">
    <location>
        <begin position="54"/>
        <end position="75"/>
    </location>
</feature>
<keyword evidence="1" id="KW-0812">Transmembrane</keyword>
<dbReference type="Pfam" id="PF13301">
    <property type="entry name" value="DUF4079"/>
    <property type="match status" value="1"/>
</dbReference>
<name>A0A1E5QCD8_9CYAN</name>
<feature type="transmembrane region" description="Helical" evidence="1">
    <location>
        <begin position="87"/>
        <end position="107"/>
    </location>
</feature>
<dbReference type="InterPro" id="IPR025067">
    <property type="entry name" value="DUF4079"/>
</dbReference>
<evidence type="ECO:0008006" key="3">
    <source>
        <dbReference type="Google" id="ProtNLM"/>
    </source>
</evidence>
<feature type="transmembrane region" description="Helical" evidence="1">
    <location>
        <begin position="119"/>
        <end position="140"/>
    </location>
</feature>
<comment type="caution">
    <text evidence="2">The sequence shown here is derived from an EMBL/GenBank/DDBJ whole genome shotgun (WGS) entry which is preliminary data.</text>
</comment>
<evidence type="ECO:0000313" key="2">
    <source>
        <dbReference type="EMBL" id="OEJ72338.1"/>
    </source>
</evidence>
<organism evidence="2">
    <name type="scientific">Desertifilum tharense IPPAS B-1220</name>
    <dbReference type="NCBI Taxonomy" id="1781255"/>
    <lineage>
        <taxon>Bacteria</taxon>
        <taxon>Bacillati</taxon>
        <taxon>Cyanobacteriota</taxon>
        <taxon>Cyanophyceae</taxon>
        <taxon>Desertifilales</taxon>
        <taxon>Desertifilaceae</taxon>
        <taxon>Desertifilum</taxon>
    </lineage>
</organism>
<feature type="transmembrane region" description="Helical" evidence="1">
    <location>
        <begin position="12"/>
        <end position="34"/>
    </location>
</feature>
<dbReference type="RefSeq" id="WP_069969946.1">
    <property type="nucleotide sequence ID" value="NZ_CM124774.1"/>
</dbReference>
<dbReference type="STRING" id="1781255.BH720_24990"/>
<reference evidence="2" key="1">
    <citation type="submission" date="2016-09" db="EMBL/GenBank/DDBJ databases">
        <title>Draft genome of thermotolerant cyanobacterium Desertifilum sp. strain IPPAS B-1220.</title>
        <authorList>
            <person name="Sinetova M.A."/>
            <person name="Bolakhan K."/>
            <person name="Zayadan B.K."/>
            <person name="Mironov K.S."/>
            <person name="Ustinova V."/>
            <person name="Kupriyanova E.V."/>
            <person name="Sidorov R.A."/>
            <person name="Skrypnik A.N."/>
            <person name="Gogoleva N.E."/>
            <person name="Gogolev Y.V."/>
            <person name="Los D.A."/>
        </authorList>
    </citation>
    <scope>NUCLEOTIDE SEQUENCE [LARGE SCALE GENOMIC DNA]</scope>
    <source>
        <strain evidence="2">IPPAS B-1220</strain>
    </source>
</reference>
<evidence type="ECO:0000256" key="1">
    <source>
        <dbReference type="SAM" id="Phobius"/>
    </source>
</evidence>
<dbReference type="EMBL" id="MJGC01000132">
    <property type="protein sequence ID" value="OEJ72338.1"/>
    <property type="molecule type" value="Genomic_DNA"/>
</dbReference>
<keyword evidence="1" id="KW-0472">Membrane</keyword>
<protein>
    <recommendedName>
        <fullName evidence="3">DUF4079 domain-containing protein</fullName>
    </recommendedName>
</protein>
<sequence length="145" mass="15965">MDLPSFLWLWKIAAWSMGLSLLAYLILAMTGGWLRYRRQNHQHLPSGVRSFHGYMGLTLVGLVLLLLVIGLVGTLGHYGSLGHSTHLSAGLAVVALVLLSAASASQISPQRPWMRTVHLTLNLILLWGLAIVSWTGWTVVQKYLP</sequence>
<gene>
    <name evidence="2" type="ORF">BH720_24990</name>
</gene>
<proteinExistence type="predicted"/>
<accession>A0A1E5QCD8</accession>
<keyword evidence="1" id="KW-1133">Transmembrane helix</keyword>
<dbReference type="AlphaFoldDB" id="A0A1E5QCD8"/>